<dbReference type="Proteomes" id="UP000011991">
    <property type="component" value="Unassembled WGS sequence"/>
</dbReference>
<dbReference type="AlphaFoldDB" id="M5RUD6"/>
<evidence type="ECO:0000313" key="2">
    <source>
        <dbReference type="Proteomes" id="UP000011991"/>
    </source>
</evidence>
<evidence type="ECO:0000313" key="1">
    <source>
        <dbReference type="EMBL" id="EMI19007.1"/>
    </source>
</evidence>
<gene>
    <name evidence="1" type="ORF">RMSM_04071</name>
</gene>
<proteinExistence type="predicted"/>
<sequence>MVDLRIPVEIRSNESAIGRVANHRSDGSGCAGYVIDDHDAFPFS</sequence>
<organism evidence="1 2">
    <name type="scientific">Rhodopirellula maiorica SM1</name>
    <dbReference type="NCBI Taxonomy" id="1265738"/>
    <lineage>
        <taxon>Bacteria</taxon>
        <taxon>Pseudomonadati</taxon>
        <taxon>Planctomycetota</taxon>
        <taxon>Planctomycetia</taxon>
        <taxon>Pirellulales</taxon>
        <taxon>Pirellulaceae</taxon>
        <taxon>Novipirellula</taxon>
    </lineage>
</organism>
<accession>M5RUD6</accession>
<keyword evidence="2" id="KW-1185">Reference proteome</keyword>
<reference evidence="1 2" key="1">
    <citation type="journal article" date="2013" name="Mar. Genomics">
        <title>Expression of sulfatases in Rhodopirellula baltica and the diversity of sulfatases in the genus Rhodopirellula.</title>
        <authorList>
            <person name="Wegner C.E."/>
            <person name="Richter-Heitmann T."/>
            <person name="Klindworth A."/>
            <person name="Klockow C."/>
            <person name="Richter M."/>
            <person name="Achstetter T."/>
            <person name="Glockner F.O."/>
            <person name="Harder J."/>
        </authorList>
    </citation>
    <scope>NUCLEOTIDE SEQUENCE [LARGE SCALE GENOMIC DNA]</scope>
    <source>
        <strain evidence="1 2">SM1</strain>
    </source>
</reference>
<comment type="caution">
    <text evidence="1">The sequence shown here is derived from an EMBL/GenBank/DDBJ whole genome shotgun (WGS) entry which is preliminary data.</text>
</comment>
<dbReference type="EMBL" id="ANOG01000585">
    <property type="protein sequence ID" value="EMI19007.1"/>
    <property type="molecule type" value="Genomic_DNA"/>
</dbReference>
<protein>
    <submittedName>
        <fullName evidence="1">Uncharacterized protein</fullName>
    </submittedName>
</protein>
<name>M5RUD6_9BACT</name>